<evidence type="ECO:0000313" key="1">
    <source>
        <dbReference type="EMBL" id="KAK5986717.1"/>
    </source>
</evidence>
<reference evidence="1 2" key="1">
    <citation type="submission" date="2019-10" db="EMBL/GenBank/DDBJ databases">
        <title>Assembly and Annotation for the nematode Trichostrongylus colubriformis.</title>
        <authorList>
            <person name="Martin J."/>
        </authorList>
    </citation>
    <scope>NUCLEOTIDE SEQUENCE [LARGE SCALE GENOMIC DNA]</scope>
    <source>
        <strain evidence="1">G859</strain>
        <tissue evidence="1">Whole worm</tissue>
    </source>
</reference>
<evidence type="ECO:0000313" key="2">
    <source>
        <dbReference type="Proteomes" id="UP001331761"/>
    </source>
</evidence>
<dbReference type="AlphaFoldDB" id="A0AAN8IYV9"/>
<proteinExistence type="predicted"/>
<dbReference type="Proteomes" id="UP001331761">
    <property type="component" value="Unassembled WGS sequence"/>
</dbReference>
<name>A0AAN8IYV9_TRICO</name>
<protein>
    <submittedName>
        <fullName evidence="1">Uncharacterized protein</fullName>
    </submittedName>
</protein>
<feature type="non-terminal residue" evidence="1">
    <location>
        <position position="105"/>
    </location>
</feature>
<accession>A0AAN8IYV9</accession>
<comment type="caution">
    <text evidence="1">The sequence shown here is derived from an EMBL/GenBank/DDBJ whole genome shotgun (WGS) entry which is preliminary data.</text>
</comment>
<organism evidence="1 2">
    <name type="scientific">Trichostrongylus colubriformis</name>
    <name type="common">Black scour worm</name>
    <dbReference type="NCBI Taxonomy" id="6319"/>
    <lineage>
        <taxon>Eukaryota</taxon>
        <taxon>Metazoa</taxon>
        <taxon>Ecdysozoa</taxon>
        <taxon>Nematoda</taxon>
        <taxon>Chromadorea</taxon>
        <taxon>Rhabditida</taxon>
        <taxon>Rhabditina</taxon>
        <taxon>Rhabditomorpha</taxon>
        <taxon>Strongyloidea</taxon>
        <taxon>Trichostrongylidae</taxon>
        <taxon>Trichostrongylus</taxon>
    </lineage>
</organism>
<keyword evidence="2" id="KW-1185">Reference proteome</keyword>
<gene>
    <name evidence="1" type="ORF">GCK32_010390</name>
</gene>
<sequence>MLFKPSMAESYDGLDVLVDHVEVVDSSTAECSISQHSHQTLVDPNRTNEEQPKLPNVYVKGDRTWKFQKTTVVATCGENGLRPPSRKLRPSFEFCSTVLATVNHY</sequence>
<dbReference type="EMBL" id="WIXE01000298">
    <property type="protein sequence ID" value="KAK5986717.1"/>
    <property type="molecule type" value="Genomic_DNA"/>
</dbReference>